<sequence>MTDWLINHSWESFRRTKEYCGFVSKIERDKIEVEDKIVYFGQGMIFGVFEAIDLPNNEFKGWKKAYPFQVKLKPSAISENGIAAKPLESKILLQKSDGGSANLLELTETEFNRIKKAIEEGQ</sequence>
<dbReference type="AlphaFoldDB" id="X0Z795"/>
<evidence type="ECO:0008006" key="2">
    <source>
        <dbReference type="Google" id="ProtNLM"/>
    </source>
</evidence>
<proteinExistence type="predicted"/>
<organism evidence="1">
    <name type="scientific">marine sediment metagenome</name>
    <dbReference type="NCBI Taxonomy" id="412755"/>
    <lineage>
        <taxon>unclassified sequences</taxon>
        <taxon>metagenomes</taxon>
        <taxon>ecological metagenomes</taxon>
    </lineage>
</organism>
<feature type="non-terminal residue" evidence="1">
    <location>
        <position position="122"/>
    </location>
</feature>
<evidence type="ECO:0000313" key="1">
    <source>
        <dbReference type="EMBL" id="GAG44416.1"/>
    </source>
</evidence>
<accession>X0Z795</accession>
<name>X0Z795_9ZZZZ</name>
<dbReference type="EMBL" id="BARS01050019">
    <property type="protein sequence ID" value="GAG44416.1"/>
    <property type="molecule type" value="Genomic_DNA"/>
</dbReference>
<dbReference type="Gene3D" id="3.10.590.10">
    <property type="entry name" value="ph1033 like domains"/>
    <property type="match status" value="1"/>
</dbReference>
<comment type="caution">
    <text evidence="1">The sequence shown here is derived from an EMBL/GenBank/DDBJ whole genome shotgun (WGS) entry which is preliminary data.</text>
</comment>
<protein>
    <recommendedName>
        <fullName evidence="2">EVE domain-containing protein</fullName>
    </recommendedName>
</protein>
<gene>
    <name evidence="1" type="ORF">S01H1_74741</name>
</gene>
<reference evidence="1" key="1">
    <citation type="journal article" date="2014" name="Front. Microbiol.">
        <title>High frequency of phylogenetically diverse reductive dehalogenase-homologous genes in deep subseafloor sedimentary metagenomes.</title>
        <authorList>
            <person name="Kawai M."/>
            <person name="Futagami T."/>
            <person name="Toyoda A."/>
            <person name="Takaki Y."/>
            <person name="Nishi S."/>
            <person name="Hori S."/>
            <person name="Arai W."/>
            <person name="Tsubouchi T."/>
            <person name="Morono Y."/>
            <person name="Uchiyama I."/>
            <person name="Ito T."/>
            <person name="Fujiyama A."/>
            <person name="Inagaki F."/>
            <person name="Takami H."/>
        </authorList>
    </citation>
    <scope>NUCLEOTIDE SEQUENCE</scope>
    <source>
        <strain evidence="1">Expedition CK06-06</strain>
    </source>
</reference>